<sequence length="196" mass="21001">MSLVFAGKGQKLGQVHLDAGDFTIDCIDVHVLAVDAIAAPVDPQPLFFKSSWMMDLSLLEPCRDLSSSPPMSLGAVLSYWAHIRMDADVLIRTTAADVAQSCFDALVSNRRPLCPHVVFYGDAEHVPQQVREVLDIDIAQSLDEQARFDVILAAASGEELSSNLHPGGLIIGNESSNQDSLDIIGQGTAPTSSGKE</sequence>
<organism evidence="1 2">
    <name type="scientific">Tilletia indica</name>
    <dbReference type="NCBI Taxonomy" id="43049"/>
    <lineage>
        <taxon>Eukaryota</taxon>
        <taxon>Fungi</taxon>
        <taxon>Dikarya</taxon>
        <taxon>Basidiomycota</taxon>
        <taxon>Ustilaginomycotina</taxon>
        <taxon>Exobasidiomycetes</taxon>
        <taxon>Tilletiales</taxon>
        <taxon>Tilletiaceae</taxon>
        <taxon>Tilletia</taxon>
    </lineage>
</organism>
<dbReference type="EMBL" id="LWDF02001298">
    <property type="protein sequence ID" value="KAE8239486.1"/>
    <property type="molecule type" value="Genomic_DNA"/>
</dbReference>
<comment type="caution">
    <text evidence="1">The sequence shown here is derived from an EMBL/GenBank/DDBJ whole genome shotgun (WGS) entry which is preliminary data.</text>
</comment>
<protein>
    <submittedName>
        <fullName evidence="1">Uncharacterized protein</fullName>
    </submittedName>
</protein>
<name>A0A177T4K0_9BASI</name>
<keyword evidence="2" id="KW-1185">Reference proteome</keyword>
<dbReference type="AlphaFoldDB" id="A0A177T4K0"/>
<proteinExistence type="predicted"/>
<evidence type="ECO:0000313" key="1">
    <source>
        <dbReference type="EMBL" id="KAE8239486.1"/>
    </source>
</evidence>
<dbReference type="Proteomes" id="UP000077521">
    <property type="component" value="Unassembled WGS sequence"/>
</dbReference>
<accession>A0A177T4K0</accession>
<evidence type="ECO:0000313" key="2">
    <source>
        <dbReference type="Proteomes" id="UP000077521"/>
    </source>
</evidence>
<reference evidence="1" key="2">
    <citation type="journal article" date="2019" name="IMA Fungus">
        <title>Genome sequencing and comparison of five Tilletia species to identify candidate genes for the detection of regulated species infecting wheat.</title>
        <authorList>
            <person name="Nguyen H.D.T."/>
            <person name="Sultana T."/>
            <person name="Kesanakurti P."/>
            <person name="Hambleton S."/>
        </authorList>
    </citation>
    <scope>NUCLEOTIDE SEQUENCE</scope>
    <source>
        <strain evidence="1">DAOMC 236416</strain>
    </source>
</reference>
<reference evidence="1" key="1">
    <citation type="submission" date="2016-04" db="EMBL/GenBank/DDBJ databases">
        <authorList>
            <person name="Nguyen H.D."/>
            <person name="Samba Siva P."/>
            <person name="Cullis J."/>
            <person name="Levesque C.A."/>
            <person name="Hambleton S."/>
        </authorList>
    </citation>
    <scope>NUCLEOTIDE SEQUENCE</scope>
    <source>
        <strain evidence="1">DAOMC 236416</strain>
    </source>
</reference>
<gene>
    <name evidence="1" type="ORF">A4X13_0g8179</name>
</gene>